<dbReference type="Pfam" id="PF08531">
    <property type="entry name" value="Bac_rhamnosid_N"/>
    <property type="match status" value="1"/>
</dbReference>
<sequence length="851" mass="91933">MTQDPATVSAVRFEHRDEGLGLGTGAPRLSWQVRTDDPAWRQTAYEIRLDDGPAVRVESGEQVLVRWPFDPLPSRTRATVRVRVAAGERWTAWSPPATAETGLLEPGDWSARFISPRTLGAAGSPAPVLSRTVALRGEIAAARLYATAHGVYRATLNGGRVGDEVLAPGWTSYHHRLRYQVHDVTALLRPGDNTLDVLLGNGWYRGRLGWTGRRAHYGDRLALLAQLEVTYADGSVEVSGTDERWSASNSGVLHDDLYDGQRTDLRPVAPETGPVDVLDEDLGRLVAPEGPPVRVTEVLPAVSVWQSPSGRTLADFGQNVVGRVRLRVRGATAGAEVVVRHAEVLEDGELGTRPLRSAKATDSYVLDDAAETMLEPELTFHGFRYAEISGVPDVRAEDLQAVVVGSDLRRTGWFSCSDPDLEQLHDNVVRSMRGNFLDVPTDCPQRDERLGWTGDIQVFSPTASFLFDTAGFLGSWLADLAADQLPDGSVPYVIPDVLRDIPDMAGDGHPTAAAWGDAATVVPWVLHQRFGDAGVLERQFGSMRGWVDRIASLTTDGVWTGGFQFGDWLDPTAPPDDPFAAKADPGVVATAHLARSAEIVAQAAALLGRDADAKHYAGLADRTREAFARTYVAADGAVHSDAPTAYALAVCWALLPEAEQRQYAGRRLAELVRENGFRISTGFVGTPLIADALTACGHAGLAYRLLLEKSCPSWLYPVTMGATTIWERWDSMLPDGSINPGEMTSFNHYALGAVADWMHRTVAGLAPAAPGYREITVRPLPDAALDHAAARHLTPYGEASVAWRRADGRFSLDVAVPVGARATVHLPDGGEPVAVGHGRHSWTITDPCTLP</sequence>
<dbReference type="PIRSF" id="PIRSF010631">
    <property type="entry name" value="A-rhamnsds"/>
    <property type="match status" value="1"/>
</dbReference>
<keyword evidence="3 8" id="KW-0378">Hydrolase</keyword>
<dbReference type="EC" id="3.2.1.40" evidence="2"/>
<name>A0A6G4U0E7_9ACTN</name>
<feature type="domain" description="Alpha-L-rhamnosidase concanavalin-like" evidence="4">
    <location>
        <begin position="307"/>
        <end position="404"/>
    </location>
</feature>
<dbReference type="EMBL" id="JAAKZV010000041">
    <property type="protein sequence ID" value="NGN64711.1"/>
    <property type="molecule type" value="Genomic_DNA"/>
</dbReference>
<dbReference type="Gene3D" id="2.60.420.10">
    <property type="entry name" value="Maltose phosphorylase, domain 3"/>
    <property type="match status" value="1"/>
</dbReference>
<dbReference type="InterPro" id="IPR013783">
    <property type="entry name" value="Ig-like_fold"/>
</dbReference>
<evidence type="ECO:0000259" key="4">
    <source>
        <dbReference type="Pfam" id="PF05592"/>
    </source>
</evidence>
<evidence type="ECO:0000256" key="2">
    <source>
        <dbReference type="ARBA" id="ARBA00012652"/>
    </source>
</evidence>
<feature type="domain" description="Bacterial alpha-L-rhamnosidase N-terminal" evidence="5">
    <location>
        <begin position="138"/>
        <end position="297"/>
    </location>
</feature>
<evidence type="ECO:0000313" key="8">
    <source>
        <dbReference type="EMBL" id="NGN64711.1"/>
    </source>
</evidence>
<dbReference type="Gene3D" id="2.60.120.260">
    <property type="entry name" value="Galactose-binding domain-like"/>
    <property type="match status" value="2"/>
</dbReference>
<feature type="domain" description="Alpha-L-rhamnosidase six-hairpin glycosidase" evidence="6">
    <location>
        <begin position="409"/>
        <end position="762"/>
    </location>
</feature>
<dbReference type="PANTHER" id="PTHR33307">
    <property type="entry name" value="ALPHA-RHAMNOSIDASE (EUROFUNG)"/>
    <property type="match status" value="1"/>
</dbReference>
<dbReference type="InterPro" id="IPR035398">
    <property type="entry name" value="Bac_rhamnosid_C"/>
</dbReference>
<evidence type="ECO:0000259" key="7">
    <source>
        <dbReference type="Pfam" id="PF17390"/>
    </source>
</evidence>
<evidence type="ECO:0000313" key="9">
    <source>
        <dbReference type="Proteomes" id="UP000481583"/>
    </source>
</evidence>
<dbReference type="GO" id="GO:0030596">
    <property type="term" value="F:alpha-L-rhamnosidase activity"/>
    <property type="evidence" value="ECO:0007669"/>
    <property type="project" value="UniProtKB-EC"/>
</dbReference>
<organism evidence="8 9">
    <name type="scientific">Streptomyces coryli</name>
    <dbReference type="NCBI Taxonomy" id="1128680"/>
    <lineage>
        <taxon>Bacteria</taxon>
        <taxon>Bacillati</taxon>
        <taxon>Actinomycetota</taxon>
        <taxon>Actinomycetes</taxon>
        <taxon>Kitasatosporales</taxon>
        <taxon>Streptomycetaceae</taxon>
        <taxon>Streptomyces</taxon>
    </lineage>
</organism>
<dbReference type="InterPro" id="IPR008902">
    <property type="entry name" value="Rhamnosid_concanavalin"/>
</dbReference>
<proteinExistence type="predicted"/>
<dbReference type="Pfam" id="PF17390">
    <property type="entry name" value="Bac_rhamnosid_C"/>
    <property type="match status" value="1"/>
</dbReference>
<dbReference type="InterPro" id="IPR008928">
    <property type="entry name" value="6-hairpin_glycosidase_sf"/>
</dbReference>
<accession>A0A6G4U0E7</accession>
<gene>
    <name evidence="8" type="ORF">G5C51_12465</name>
</gene>
<evidence type="ECO:0000256" key="3">
    <source>
        <dbReference type="ARBA" id="ARBA00022801"/>
    </source>
</evidence>
<dbReference type="InterPro" id="IPR016007">
    <property type="entry name" value="Alpha_rhamnosid"/>
</dbReference>
<dbReference type="Gene3D" id="1.50.10.10">
    <property type="match status" value="1"/>
</dbReference>
<dbReference type="InterPro" id="IPR012341">
    <property type="entry name" value="6hp_glycosidase-like_sf"/>
</dbReference>
<dbReference type="PANTHER" id="PTHR33307:SF6">
    <property type="entry name" value="ALPHA-RHAMNOSIDASE (EUROFUNG)-RELATED"/>
    <property type="match status" value="1"/>
</dbReference>
<dbReference type="Pfam" id="PF17389">
    <property type="entry name" value="Bac_rhamnosid6H"/>
    <property type="match status" value="1"/>
</dbReference>
<dbReference type="Proteomes" id="UP000481583">
    <property type="component" value="Unassembled WGS sequence"/>
</dbReference>
<evidence type="ECO:0000259" key="6">
    <source>
        <dbReference type="Pfam" id="PF17389"/>
    </source>
</evidence>
<dbReference type="Pfam" id="PF05592">
    <property type="entry name" value="Bac_rhamnosid"/>
    <property type="match status" value="1"/>
</dbReference>
<dbReference type="InterPro" id="IPR035396">
    <property type="entry name" value="Bac_rhamnosid6H"/>
</dbReference>
<evidence type="ECO:0000259" key="5">
    <source>
        <dbReference type="Pfam" id="PF08531"/>
    </source>
</evidence>
<dbReference type="Pfam" id="PF25788">
    <property type="entry name" value="Ig_Rha78A_N"/>
    <property type="match status" value="1"/>
</dbReference>
<dbReference type="GO" id="GO:0005975">
    <property type="term" value="P:carbohydrate metabolic process"/>
    <property type="evidence" value="ECO:0007669"/>
    <property type="project" value="InterPro"/>
</dbReference>
<dbReference type="InterPro" id="IPR013737">
    <property type="entry name" value="Bac_rhamnosid_N"/>
</dbReference>
<reference evidence="8 9" key="1">
    <citation type="submission" date="2020-02" db="EMBL/GenBank/DDBJ databases">
        <title>Whole-genome analyses of novel actinobacteria.</title>
        <authorList>
            <person name="Sahin N."/>
        </authorList>
    </citation>
    <scope>NUCLEOTIDE SEQUENCE [LARGE SCALE GENOMIC DNA]</scope>
    <source>
        <strain evidence="8 9">A7024</strain>
    </source>
</reference>
<dbReference type="SUPFAM" id="SSF48208">
    <property type="entry name" value="Six-hairpin glycosidases"/>
    <property type="match status" value="1"/>
</dbReference>
<dbReference type="Gene3D" id="2.60.40.10">
    <property type="entry name" value="Immunoglobulins"/>
    <property type="match status" value="1"/>
</dbReference>
<dbReference type="RefSeq" id="WP_165236460.1">
    <property type="nucleotide sequence ID" value="NZ_JAAKZV010000041.1"/>
</dbReference>
<keyword evidence="9" id="KW-1185">Reference proteome</keyword>
<comment type="caution">
    <text evidence="8">The sequence shown here is derived from an EMBL/GenBank/DDBJ whole genome shotgun (WGS) entry which is preliminary data.</text>
</comment>
<evidence type="ECO:0000256" key="1">
    <source>
        <dbReference type="ARBA" id="ARBA00001445"/>
    </source>
</evidence>
<feature type="domain" description="Alpha-L-rhamnosidase C-terminal" evidence="7">
    <location>
        <begin position="764"/>
        <end position="838"/>
    </location>
</feature>
<comment type="catalytic activity">
    <reaction evidence="1">
        <text>Hydrolysis of terminal non-reducing alpha-L-rhamnose residues in alpha-L-rhamnosides.</text>
        <dbReference type="EC" id="3.2.1.40"/>
    </reaction>
</comment>
<protein>
    <recommendedName>
        <fullName evidence="2">alpha-L-rhamnosidase</fullName>
        <ecNumber evidence="2">3.2.1.40</ecNumber>
    </recommendedName>
</protein>
<dbReference type="AlphaFoldDB" id="A0A6G4U0E7"/>